<evidence type="ECO:0000256" key="5">
    <source>
        <dbReference type="SAM" id="MobiDB-lite"/>
    </source>
</evidence>
<dbReference type="SMART" id="SM00879">
    <property type="entry name" value="Brix"/>
    <property type="match status" value="1"/>
</dbReference>
<evidence type="ECO:0000256" key="4">
    <source>
        <dbReference type="RuleBase" id="RU367086"/>
    </source>
</evidence>
<comment type="similarity">
    <text evidence="2 4">Belongs to the RPF2 family.</text>
</comment>
<feature type="compositionally biased region" description="Basic and acidic residues" evidence="5">
    <location>
        <begin position="457"/>
        <end position="470"/>
    </location>
</feature>
<dbReference type="GO" id="GO:0000463">
    <property type="term" value="P:maturation of LSU-rRNA from tricistronic rRNA transcript (SSU-rRNA, 5.8S rRNA, LSU-rRNA)"/>
    <property type="evidence" value="ECO:0007669"/>
    <property type="project" value="TreeGrafter"/>
</dbReference>
<comment type="caution">
    <text evidence="8">The sequence shown here is derived from an EMBL/GenBank/DDBJ whole genome shotgun (WGS) entry which is preliminary data.</text>
</comment>
<keyword evidence="6" id="KW-0472">Membrane</keyword>
<dbReference type="GO" id="GO:0005730">
    <property type="term" value="C:nucleolus"/>
    <property type="evidence" value="ECO:0007669"/>
    <property type="project" value="UniProtKB-SubCell"/>
</dbReference>
<keyword evidence="6" id="KW-1133">Transmembrane helix</keyword>
<dbReference type="Proteomes" id="UP001161017">
    <property type="component" value="Unassembled WGS sequence"/>
</dbReference>
<feature type="region of interest" description="Disordered" evidence="5">
    <location>
        <begin position="449"/>
        <end position="498"/>
    </location>
</feature>
<name>A0AA43QSI0_9LECA</name>
<protein>
    <recommendedName>
        <fullName evidence="4">Ribosome production factor 2 homolog</fullName>
    </recommendedName>
    <alternativeName>
        <fullName evidence="4">Ribosome biogenesis protein RPF2 homolog</fullName>
    </alternativeName>
</protein>
<dbReference type="Pfam" id="PF04427">
    <property type="entry name" value="Brix"/>
    <property type="match status" value="1"/>
</dbReference>
<keyword evidence="3 4" id="KW-0539">Nucleus</keyword>
<evidence type="ECO:0000313" key="9">
    <source>
        <dbReference type="Proteomes" id="UP001161017"/>
    </source>
</evidence>
<dbReference type="PROSITE" id="PS50833">
    <property type="entry name" value="BRIX"/>
    <property type="match status" value="1"/>
</dbReference>
<dbReference type="PANTHER" id="PTHR12728">
    <property type="entry name" value="BRIX DOMAIN CONTAINING PROTEIN"/>
    <property type="match status" value="1"/>
</dbReference>
<dbReference type="InterPro" id="IPR049326">
    <property type="entry name" value="Rhodopsin_dom_fungi"/>
</dbReference>
<feature type="transmembrane region" description="Helical" evidence="6">
    <location>
        <begin position="18"/>
        <end position="38"/>
    </location>
</feature>
<dbReference type="EMBL" id="JAPUFD010000014">
    <property type="protein sequence ID" value="MDI1491392.1"/>
    <property type="molecule type" value="Genomic_DNA"/>
</dbReference>
<dbReference type="InterPro" id="IPR007109">
    <property type="entry name" value="Brix"/>
</dbReference>
<dbReference type="AlphaFoldDB" id="A0AA43QSI0"/>
<feature type="compositionally biased region" description="Acidic residues" evidence="5">
    <location>
        <begin position="471"/>
        <end position="489"/>
    </location>
</feature>
<dbReference type="GO" id="GO:0000027">
    <property type="term" value="P:ribosomal large subunit assembly"/>
    <property type="evidence" value="ECO:0007669"/>
    <property type="project" value="InterPro"/>
</dbReference>
<gene>
    <name evidence="8" type="primary">RPF2</name>
    <name evidence="8" type="ORF">OHK93_002601</name>
</gene>
<evidence type="ECO:0000256" key="1">
    <source>
        <dbReference type="ARBA" id="ARBA00004604"/>
    </source>
</evidence>
<evidence type="ECO:0000313" key="8">
    <source>
        <dbReference type="EMBL" id="MDI1491392.1"/>
    </source>
</evidence>
<dbReference type="GO" id="GO:0019843">
    <property type="term" value="F:rRNA binding"/>
    <property type="evidence" value="ECO:0007669"/>
    <property type="project" value="UniProtKB-UniRule"/>
</dbReference>
<evidence type="ECO:0000256" key="3">
    <source>
        <dbReference type="ARBA" id="ARBA00023242"/>
    </source>
</evidence>
<proteinExistence type="inferred from homology"/>
<reference evidence="8" key="1">
    <citation type="journal article" date="2023" name="Genome Biol. Evol.">
        <title>First Whole Genome Sequence and Flow Cytometry Genome Size Data for the Lichen-Forming Fungus Ramalina farinacea (Ascomycota).</title>
        <authorList>
            <person name="Llewellyn T."/>
            <person name="Mian S."/>
            <person name="Hill R."/>
            <person name="Leitch I.J."/>
            <person name="Gaya E."/>
        </authorList>
    </citation>
    <scope>NUCLEOTIDE SEQUENCE</scope>
    <source>
        <strain evidence="8">LIQ254RAFAR</strain>
    </source>
</reference>
<comment type="subcellular location">
    <subcellularLocation>
        <location evidence="1 4">Nucleus</location>
        <location evidence="1 4">Nucleolus</location>
    </subcellularLocation>
</comment>
<evidence type="ECO:0000256" key="6">
    <source>
        <dbReference type="SAM" id="Phobius"/>
    </source>
</evidence>
<evidence type="ECO:0000259" key="7">
    <source>
        <dbReference type="PROSITE" id="PS50833"/>
    </source>
</evidence>
<accession>A0AA43QSI0</accession>
<feature type="domain" description="Brix" evidence="7">
    <location>
        <begin position="187"/>
        <end position="405"/>
    </location>
</feature>
<dbReference type="InterPro" id="IPR039770">
    <property type="entry name" value="Rpf2"/>
</dbReference>
<dbReference type="Pfam" id="PF20684">
    <property type="entry name" value="Fung_rhodopsin"/>
    <property type="match status" value="1"/>
</dbReference>
<keyword evidence="6" id="KW-0812">Transmembrane</keyword>
<keyword evidence="9" id="KW-1185">Reference proteome</keyword>
<evidence type="ECO:0000256" key="2">
    <source>
        <dbReference type="ARBA" id="ARBA00010782"/>
    </source>
</evidence>
<dbReference type="PANTHER" id="PTHR12728:SF0">
    <property type="entry name" value="RIBOSOME PRODUCTION FACTOR 2 HOMOLOG"/>
    <property type="match status" value="1"/>
</dbReference>
<sequence>MKPIVLVRRLKTTRQQKCVLTAIFACTGFVCIIAIIRLEVLARATRQTDDPTWALVPVAIWSAAEPAMGVIAACLPSLRPLFAVALNRNHIEPNLSVGTSRSRIPAVPMEPGDNSVQTLSILRSTRLVPRKEKVAEFNKYPVFSNVKQIPGQHTGHNNFIQGGSKPKNARSKRELAKREPLQTENTKTALFLRCTKTSSLLTSLTTDLYTLKVPNAIRFTKGNSIHPFEDASSLEFFSQKNDASLLLFSSHSKKRPHTLTWIRCFGNKVLDLLELHVVEDTARRIAQFKGEKTRLGLKPMISFSGTAWDDSSRTEYVLAKSMLADFFKGPEVGEVDVEGLQLLISFFVGEESERDNSSGTKPQIQMRVWRLVTKRSGTKIPKVEVEEIGPRIDFRVGRSRTADGGVMKEALKRAKKNEAKPKKNVETDLMGDKMGRIHLGRQDLNELQTRKMKGLKRGRDEATDVGHLDDGMEDVVSVDDEDTEGDEGGVDFKRVKVA</sequence>
<organism evidence="8 9">
    <name type="scientific">Ramalina farinacea</name>
    <dbReference type="NCBI Taxonomy" id="258253"/>
    <lineage>
        <taxon>Eukaryota</taxon>
        <taxon>Fungi</taxon>
        <taxon>Dikarya</taxon>
        <taxon>Ascomycota</taxon>
        <taxon>Pezizomycotina</taxon>
        <taxon>Lecanoromycetes</taxon>
        <taxon>OSLEUM clade</taxon>
        <taxon>Lecanoromycetidae</taxon>
        <taxon>Lecanorales</taxon>
        <taxon>Lecanorineae</taxon>
        <taxon>Ramalinaceae</taxon>
        <taxon>Ramalina</taxon>
    </lineage>
</organism>